<keyword evidence="3" id="KW-1185">Reference proteome</keyword>
<organism evidence="2 3">
    <name type="scientific">Paraburkholderia kururiensis</name>
    <dbReference type="NCBI Taxonomy" id="984307"/>
    <lineage>
        <taxon>Bacteria</taxon>
        <taxon>Pseudomonadati</taxon>
        <taxon>Pseudomonadota</taxon>
        <taxon>Betaproteobacteria</taxon>
        <taxon>Burkholderiales</taxon>
        <taxon>Burkholderiaceae</taxon>
        <taxon>Paraburkholderia</taxon>
    </lineage>
</organism>
<feature type="transmembrane region" description="Helical" evidence="1">
    <location>
        <begin position="22"/>
        <end position="41"/>
    </location>
</feature>
<reference evidence="2 3" key="1">
    <citation type="submission" date="2023-12" db="EMBL/GenBank/DDBJ databases">
        <title>Genome sequencing and assembly of bacterial species from a model synthetic community.</title>
        <authorList>
            <person name="Hogle S.L."/>
        </authorList>
    </citation>
    <scope>NUCLEOTIDE SEQUENCE [LARGE SCALE GENOMIC DNA]</scope>
    <source>
        <strain evidence="2 3">HAMBI 2494</strain>
        <plasmid evidence="2 3">unnamed</plasmid>
    </source>
</reference>
<protein>
    <submittedName>
        <fullName evidence="2">Uncharacterized protein</fullName>
    </submittedName>
</protein>
<accession>A0ABZ0WVJ0</accession>
<sequence>MDYSQQKTNTTTADGRHLSEKLFWPGLIAAVVVLAWIGEVLHRGLHGG</sequence>
<evidence type="ECO:0000256" key="1">
    <source>
        <dbReference type="SAM" id="Phobius"/>
    </source>
</evidence>
<dbReference type="EMBL" id="CP139966">
    <property type="protein sequence ID" value="WQD81265.1"/>
    <property type="molecule type" value="Genomic_DNA"/>
</dbReference>
<name>A0ABZ0WVJ0_9BURK</name>
<keyword evidence="2" id="KW-0614">Plasmid</keyword>
<evidence type="ECO:0000313" key="2">
    <source>
        <dbReference type="EMBL" id="WQD81265.1"/>
    </source>
</evidence>
<proteinExistence type="predicted"/>
<keyword evidence="1" id="KW-1133">Transmembrane helix</keyword>
<evidence type="ECO:0000313" key="3">
    <source>
        <dbReference type="Proteomes" id="UP001325479"/>
    </source>
</evidence>
<dbReference type="RefSeq" id="WP_157977924.1">
    <property type="nucleotide sequence ID" value="NZ_CP139966.1"/>
</dbReference>
<gene>
    <name evidence="2" type="ORF">U0042_29780</name>
</gene>
<geneLocation type="plasmid" evidence="2 3">
    <name>unnamed</name>
</geneLocation>
<keyword evidence="1" id="KW-0812">Transmembrane</keyword>
<dbReference type="Proteomes" id="UP001325479">
    <property type="component" value="Plasmid unnamed"/>
</dbReference>
<keyword evidence="1" id="KW-0472">Membrane</keyword>